<comment type="caution">
    <text evidence="1">The sequence shown here is derived from an EMBL/GenBank/DDBJ whole genome shotgun (WGS) entry which is preliminary data.</text>
</comment>
<dbReference type="EMBL" id="BSXS01001324">
    <property type="protein sequence ID" value="GME75815.1"/>
    <property type="molecule type" value="Genomic_DNA"/>
</dbReference>
<proteinExistence type="predicted"/>
<sequence length="537" mass="59728">MEEQKLPELQKSTNCWSDGKDQKETHLPHEDAQTMTDDLSSSSLDSDCPILDFIRKYQAMELTIDGYQDSTFHQQVDMKAVLRKIDKKLLLLALVLYFLQFLDKVVLNYSKIMGISKDLHLKGNQFSDLPTYFFVAFLIFEPIQGLLLHRFTIVTVLSVNVVIWGITTACCSAAQSFPGIMVLRVILGCSEAAISPCLVLLTTTWYNSSESAFRMGIWYSGLGLGQIIGGLLSFLFQLVPTDISFNGWRIMFLVVGIANVACGIGSYFMLPNDPVNCKFLNIHEKYALVVKLTDSKVGGASKKIIWHQVWESLSDVTFYLFFLLSASISFSSNTISTFSSTDIISFGFNSKQAALLNMPSGVVSIISTLLSAYFIMKGFPRGLSIMLLCLPAVTGGALMSFLPKHNQAGLLVGIYMINTIVAPLAIVYAWIGSCVAGHTKKVCFNISVMIGFAVGNITGPQSYRVKDAPQYLPAKVSMLVTQAASVVIAFAILITYFYRNKQRNLSQVDVELDDKEEMENVWSNKTDFENPCFRYCY</sequence>
<evidence type="ECO:0000313" key="1">
    <source>
        <dbReference type="EMBL" id="GME75815.1"/>
    </source>
</evidence>
<organism evidence="1 2">
    <name type="scientific">Ambrosiozyma monospora</name>
    <name type="common">Yeast</name>
    <name type="synonym">Endomycopsis monosporus</name>
    <dbReference type="NCBI Taxonomy" id="43982"/>
    <lineage>
        <taxon>Eukaryota</taxon>
        <taxon>Fungi</taxon>
        <taxon>Dikarya</taxon>
        <taxon>Ascomycota</taxon>
        <taxon>Saccharomycotina</taxon>
        <taxon>Pichiomycetes</taxon>
        <taxon>Pichiales</taxon>
        <taxon>Pichiaceae</taxon>
        <taxon>Ambrosiozyma</taxon>
    </lineage>
</organism>
<gene>
    <name evidence="1" type="ORF">Amon02_000232100</name>
</gene>
<protein>
    <submittedName>
        <fullName evidence="1">Unnamed protein product</fullName>
    </submittedName>
</protein>
<keyword evidence="2" id="KW-1185">Reference proteome</keyword>
<dbReference type="Proteomes" id="UP001165064">
    <property type="component" value="Unassembled WGS sequence"/>
</dbReference>
<evidence type="ECO:0000313" key="2">
    <source>
        <dbReference type="Proteomes" id="UP001165064"/>
    </source>
</evidence>
<accession>A0ACB5SXV7</accession>
<name>A0ACB5SXV7_AMBMO</name>
<reference evidence="1" key="1">
    <citation type="submission" date="2023-04" db="EMBL/GenBank/DDBJ databases">
        <title>Ambrosiozyma monospora NBRC 10751.</title>
        <authorList>
            <person name="Ichikawa N."/>
            <person name="Sato H."/>
            <person name="Tonouchi N."/>
        </authorList>
    </citation>
    <scope>NUCLEOTIDE SEQUENCE</scope>
    <source>
        <strain evidence="1">NBRC 10751</strain>
    </source>
</reference>